<keyword evidence="4" id="KW-1185">Reference proteome</keyword>
<dbReference type="SUPFAM" id="SSF51197">
    <property type="entry name" value="Clavaminate synthase-like"/>
    <property type="match status" value="1"/>
</dbReference>
<accession>A0A316UW63</accession>
<feature type="compositionally biased region" description="Low complexity" evidence="1">
    <location>
        <begin position="145"/>
        <end position="157"/>
    </location>
</feature>
<dbReference type="InterPro" id="IPR041667">
    <property type="entry name" value="Cupin_8"/>
</dbReference>
<organism evidence="3 4">
    <name type="scientific">Jaminaea rosea</name>
    <dbReference type="NCBI Taxonomy" id="1569628"/>
    <lineage>
        <taxon>Eukaryota</taxon>
        <taxon>Fungi</taxon>
        <taxon>Dikarya</taxon>
        <taxon>Basidiomycota</taxon>
        <taxon>Ustilaginomycotina</taxon>
        <taxon>Exobasidiomycetes</taxon>
        <taxon>Microstromatales</taxon>
        <taxon>Microstromatales incertae sedis</taxon>
        <taxon>Jaminaea</taxon>
    </lineage>
</organism>
<evidence type="ECO:0000256" key="1">
    <source>
        <dbReference type="SAM" id="MobiDB-lite"/>
    </source>
</evidence>
<dbReference type="Gene3D" id="2.60.120.10">
    <property type="entry name" value="Jelly Rolls"/>
    <property type="match status" value="1"/>
</dbReference>
<feature type="domain" description="JmjC" evidence="2">
    <location>
        <begin position="178"/>
        <end position="367"/>
    </location>
</feature>
<dbReference type="PANTHER" id="PTHR12461:SF99">
    <property type="entry name" value="BIFUNCTIONAL PEPTIDASE AND (3S)-LYSYL HYDROXYLASE JMJD7"/>
    <property type="match status" value="1"/>
</dbReference>
<dbReference type="InterPro" id="IPR014710">
    <property type="entry name" value="RmlC-like_jellyroll"/>
</dbReference>
<dbReference type="AlphaFoldDB" id="A0A316UW63"/>
<dbReference type="STRING" id="1569628.A0A316UW63"/>
<protein>
    <submittedName>
        <fullName evidence="3">Clavaminate synthase-like protein</fullName>
    </submittedName>
</protein>
<feature type="compositionally biased region" description="Polar residues" evidence="1">
    <location>
        <begin position="161"/>
        <end position="174"/>
    </location>
</feature>
<evidence type="ECO:0000313" key="4">
    <source>
        <dbReference type="Proteomes" id="UP000245884"/>
    </source>
</evidence>
<proteinExistence type="predicted"/>
<feature type="region of interest" description="Disordered" evidence="1">
    <location>
        <begin position="141"/>
        <end position="176"/>
    </location>
</feature>
<dbReference type="SMART" id="SM00558">
    <property type="entry name" value="JmjC"/>
    <property type="match status" value="1"/>
</dbReference>
<feature type="region of interest" description="Disordered" evidence="1">
    <location>
        <begin position="269"/>
        <end position="301"/>
    </location>
</feature>
<dbReference type="OrthoDB" id="424465at2759"/>
<reference evidence="3 4" key="1">
    <citation type="journal article" date="2018" name="Mol. Biol. Evol.">
        <title>Broad Genomic Sampling Reveals a Smut Pathogenic Ancestry of the Fungal Clade Ustilaginomycotina.</title>
        <authorList>
            <person name="Kijpornyongpan T."/>
            <person name="Mondo S.J."/>
            <person name="Barry K."/>
            <person name="Sandor L."/>
            <person name="Lee J."/>
            <person name="Lipzen A."/>
            <person name="Pangilinan J."/>
            <person name="LaButti K."/>
            <person name="Hainaut M."/>
            <person name="Henrissat B."/>
            <person name="Grigoriev I.V."/>
            <person name="Spatafora J.W."/>
            <person name="Aime M.C."/>
        </authorList>
    </citation>
    <scope>NUCLEOTIDE SEQUENCE [LARGE SCALE GENOMIC DNA]</scope>
    <source>
        <strain evidence="3 4">MCA 5214</strain>
    </source>
</reference>
<sequence>MPSQDQVDAAALQLAISARELLGLPVEAHEDGGFSSSAPTLPYHPPEVPASSITPLSFAQKLACPSPLLIRGALQDRKALQQWKEPGYLVAKMGNKKVKVSVTPDGRADDLKPLAGPGGQEKTVFALPAEAEMTFAELMSKVTTQSSQPSSSHDPSPVYYLQSQDSNLTDSSTGAGDLSPLLQDLLDSEGRSDISWASEAIGSKPEAVNVWLGGSKSQSSMHRDHYENLFFTVRGRKTFTVFPPFEAHFLCEDPRRPFDVHRHSADLPHNLSATPEEGTPATPWIPIDPTLPPDAARNRPNRRYAKGLKPLSIEVSEGEMLFLPAGWYHHVSQQADDRTERVCIAVNWWYESQAAFGPQWAMLDFIKAMGDGVHDDDDDDDGESR</sequence>
<dbReference type="RefSeq" id="XP_025364159.1">
    <property type="nucleotide sequence ID" value="XM_025509039.1"/>
</dbReference>
<dbReference type="Pfam" id="PF13621">
    <property type="entry name" value="Cupin_8"/>
    <property type="match status" value="1"/>
</dbReference>
<dbReference type="Proteomes" id="UP000245884">
    <property type="component" value="Unassembled WGS sequence"/>
</dbReference>
<evidence type="ECO:0000313" key="3">
    <source>
        <dbReference type="EMBL" id="PWN29547.1"/>
    </source>
</evidence>
<dbReference type="GeneID" id="37030862"/>
<dbReference type="InterPro" id="IPR003347">
    <property type="entry name" value="JmjC_dom"/>
</dbReference>
<name>A0A316UW63_9BASI</name>
<dbReference type="EMBL" id="KZ819663">
    <property type="protein sequence ID" value="PWN29547.1"/>
    <property type="molecule type" value="Genomic_DNA"/>
</dbReference>
<gene>
    <name evidence="3" type="ORF">BDZ90DRAFT_277816</name>
</gene>
<dbReference type="PANTHER" id="PTHR12461">
    <property type="entry name" value="HYPOXIA-INDUCIBLE FACTOR 1 ALPHA INHIBITOR-RELATED"/>
    <property type="match status" value="1"/>
</dbReference>
<evidence type="ECO:0000259" key="2">
    <source>
        <dbReference type="PROSITE" id="PS51184"/>
    </source>
</evidence>
<dbReference type="PROSITE" id="PS51184">
    <property type="entry name" value="JMJC"/>
    <property type="match status" value="1"/>
</dbReference>